<feature type="compositionally biased region" description="Low complexity" evidence="25">
    <location>
        <begin position="425"/>
        <end position="453"/>
    </location>
</feature>
<evidence type="ECO:0000256" key="19">
    <source>
        <dbReference type="ARBA" id="ARBA00023242"/>
    </source>
</evidence>
<dbReference type="PROSITE" id="PS00086">
    <property type="entry name" value="CYTOCHROME_P450"/>
    <property type="match status" value="1"/>
</dbReference>
<comment type="subcellular location">
    <subcellularLocation>
        <location evidence="2">Membrane</location>
    </subcellularLocation>
</comment>
<comment type="cofactor">
    <cofactor evidence="1 20">
        <name>heme</name>
        <dbReference type="ChEBI" id="CHEBI:30413"/>
    </cofactor>
</comment>
<dbReference type="InterPro" id="IPR010666">
    <property type="entry name" value="Znf_GRF"/>
</dbReference>
<dbReference type="PROSITE" id="PS51999">
    <property type="entry name" value="ZF_GRF"/>
    <property type="match status" value="1"/>
</dbReference>
<dbReference type="GO" id="GO:0016787">
    <property type="term" value="F:hydrolase activity"/>
    <property type="evidence" value="ECO:0007669"/>
    <property type="project" value="UniProtKB-KW"/>
</dbReference>
<dbReference type="Pfam" id="PF03372">
    <property type="entry name" value="Exo_endo_phos"/>
    <property type="match status" value="1"/>
</dbReference>
<dbReference type="PRINTS" id="PR00463">
    <property type="entry name" value="EP450I"/>
</dbReference>
<evidence type="ECO:0000256" key="16">
    <source>
        <dbReference type="ARBA" id="ARBA00023004"/>
    </source>
</evidence>
<keyword evidence="14" id="KW-1133">Transmembrane helix</keyword>
<dbReference type="GO" id="GO:0005506">
    <property type="term" value="F:iron ion binding"/>
    <property type="evidence" value="ECO:0007669"/>
    <property type="project" value="InterPro"/>
</dbReference>
<dbReference type="NCBIfam" id="TIGR00633">
    <property type="entry name" value="xth"/>
    <property type="match status" value="1"/>
</dbReference>
<keyword evidence="18" id="KW-0472">Membrane</keyword>
<dbReference type="CDD" id="cd11069">
    <property type="entry name" value="CYP_FUM15-like"/>
    <property type="match status" value="1"/>
</dbReference>
<dbReference type="PROSITE" id="PS51435">
    <property type="entry name" value="AP_NUCLEASE_F1_4"/>
    <property type="match status" value="1"/>
</dbReference>
<dbReference type="PRINTS" id="PR00385">
    <property type="entry name" value="P450"/>
</dbReference>
<evidence type="ECO:0000256" key="18">
    <source>
        <dbReference type="ARBA" id="ARBA00023136"/>
    </source>
</evidence>
<feature type="site" description="Transition state stabilizer" evidence="23">
    <location>
        <position position="218"/>
    </location>
</feature>
<feature type="active site" description="Proton acceptor" evidence="21">
    <location>
        <position position="337"/>
    </location>
</feature>
<keyword evidence="22" id="KW-0464">Manganese</keyword>
<dbReference type="GO" id="GO:0004518">
    <property type="term" value="F:nuclease activity"/>
    <property type="evidence" value="ECO:0007669"/>
    <property type="project" value="InterPro"/>
</dbReference>
<keyword evidence="7 20" id="KW-0349">Heme</keyword>
<dbReference type="eggNOG" id="KOG1294">
    <property type="taxonomic scope" value="Eukaryota"/>
</dbReference>
<evidence type="ECO:0000256" key="4">
    <source>
        <dbReference type="ARBA" id="ARBA00007092"/>
    </source>
</evidence>
<evidence type="ECO:0000256" key="17">
    <source>
        <dbReference type="ARBA" id="ARBA00023033"/>
    </source>
</evidence>
<evidence type="ECO:0000313" key="27">
    <source>
        <dbReference type="EMBL" id="KTB31170.1"/>
    </source>
</evidence>
<evidence type="ECO:0000256" key="6">
    <source>
        <dbReference type="ARBA" id="ARBA00013541"/>
    </source>
</evidence>
<feature type="active site" description="Proton donor/acceptor" evidence="21">
    <location>
        <position position="216"/>
    </location>
</feature>
<dbReference type="InterPro" id="IPR036691">
    <property type="entry name" value="Endo/exonu/phosph_ase_sf"/>
</dbReference>
<feature type="compositionally biased region" description="Basic and acidic residues" evidence="25">
    <location>
        <begin position="576"/>
        <end position="585"/>
    </location>
</feature>
<keyword evidence="19" id="KW-0539">Nucleus</keyword>
<feature type="compositionally biased region" description="Polar residues" evidence="25">
    <location>
        <begin position="400"/>
        <end position="413"/>
    </location>
</feature>
<dbReference type="SUPFAM" id="SSF56219">
    <property type="entry name" value="DNase I-like"/>
    <property type="match status" value="1"/>
</dbReference>
<evidence type="ECO:0000256" key="2">
    <source>
        <dbReference type="ARBA" id="ARBA00004370"/>
    </source>
</evidence>
<dbReference type="GO" id="GO:0016705">
    <property type="term" value="F:oxidoreductase activity, acting on paired donors, with incorporation or reduction of molecular oxygen"/>
    <property type="evidence" value="ECO:0007669"/>
    <property type="project" value="InterPro"/>
</dbReference>
<keyword evidence="10 24" id="KW-0863">Zinc-finger</keyword>
<dbReference type="CDD" id="cd09088">
    <property type="entry name" value="Ape2-like_AP-endo"/>
    <property type="match status" value="1"/>
</dbReference>
<comment type="similarity">
    <text evidence="5">Belongs to the cytochrome P450 family.</text>
</comment>
<dbReference type="Proteomes" id="UP000054988">
    <property type="component" value="Unassembled WGS sequence"/>
</dbReference>
<feature type="region of interest" description="Disordered" evidence="25">
    <location>
        <begin position="400"/>
        <end position="606"/>
    </location>
</feature>
<feature type="site" description="Interaction with DNA substrate" evidence="23">
    <location>
        <position position="337"/>
    </location>
</feature>
<evidence type="ECO:0000256" key="14">
    <source>
        <dbReference type="ARBA" id="ARBA00022989"/>
    </source>
</evidence>
<evidence type="ECO:0000256" key="21">
    <source>
        <dbReference type="PIRSR" id="PIRSR604808-1"/>
    </source>
</evidence>
<dbReference type="PANTHER" id="PTHR24305:SF166">
    <property type="entry name" value="CYTOCHROME P450 12A4, MITOCHONDRIAL-RELATED"/>
    <property type="match status" value="1"/>
</dbReference>
<dbReference type="PANTHER" id="PTHR24305">
    <property type="entry name" value="CYTOCHROME P450"/>
    <property type="match status" value="1"/>
</dbReference>
<gene>
    <name evidence="27" type="ORF">WG66_16232</name>
</gene>
<dbReference type="InterPro" id="IPR017972">
    <property type="entry name" value="Cyt_P450_CS"/>
</dbReference>
<dbReference type="AlphaFoldDB" id="A0A0W0F4R8"/>
<feature type="site" description="Important for catalytic activity" evidence="23">
    <location>
        <position position="311"/>
    </location>
</feature>
<dbReference type="EMBL" id="LATX01002348">
    <property type="protein sequence ID" value="KTB31170.1"/>
    <property type="molecule type" value="Genomic_DNA"/>
</dbReference>
<evidence type="ECO:0000256" key="1">
    <source>
        <dbReference type="ARBA" id="ARBA00001971"/>
    </source>
</evidence>
<feature type="active site" evidence="21">
    <location>
        <position position="176"/>
    </location>
</feature>
<comment type="caution">
    <text evidence="27">The sequence shown here is derived from an EMBL/GenBank/DDBJ whole genome shotgun (WGS) entry which is preliminary data.</text>
</comment>
<name>A0A0W0F4R8_MONRR</name>
<feature type="binding site" evidence="22">
    <location>
        <position position="216"/>
    </location>
    <ligand>
        <name>Mg(2+)</name>
        <dbReference type="ChEBI" id="CHEBI:18420"/>
        <label>1</label>
    </ligand>
</feature>
<dbReference type="GO" id="GO:0016020">
    <property type="term" value="C:membrane"/>
    <property type="evidence" value="ECO:0007669"/>
    <property type="project" value="UniProtKB-SubCell"/>
</dbReference>
<feature type="binding site" evidence="22">
    <location>
        <position position="42"/>
    </location>
    <ligand>
        <name>Mg(2+)</name>
        <dbReference type="ChEBI" id="CHEBI:18420"/>
        <label>1</label>
    </ligand>
</feature>
<feature type="domain" description="GRF-type" evidence="26">
    <location>
        <begin position="651"/>
        <end position="712"/>
    </location>
</feature>
<evidence type="ECO:0000256" key="20">
    <source>
        <dbReference type="PIRSR" id="PIRSR602401-1"/>
    </source>
</evidence>
<accession>A0A0W0F4R8</accession>
<feature type="binding site" description="axial binding residue" evidence="20">
    <location>
        <position position="1188"/>
    </location>
    <ligand>
        <name>heme</name>
        <dbReference type="ChEBI" id="CHEBI:30413"/>
    </ligand>
    <ligandPart>
        <name>Fe</name>
        <dbReference type="ChEBI" id="CHEBI:18248"/>
    </ligandPart>
</feature>
<evidence type="ECO:0000256" key="24">
    <source>
        <dbReference type="PROSITE-ProRule" id="PRU01343"/>
    </source>
</evidence>
<evidence type="ECO:0000256" key="8">
    <source>
        <dbReference type="ARBA" id="ARBA00022692"/>
    </source>
</evidence>
<keyword evidence="8" id="KW-0812">Transmembrane</keyword>
<keyword evidence="9 20" id="KW-0479">Metal-binding</keyword>
<dbReference type="GO" id="GO:0020037">
    <property type="term" value="F:heme binding"/>
    <property type="evidence" value="ECO:0007669"/>
    <property type="project" value="InterPro"/>
</dbReference>
<dbReference type="InterPro" id="IPR002401">
    <property type="entry name" value="Cyt_P450_E_grp-I"/>
</dbReference>
<feature type="binding site" evidence="22">
    <location>
        <position position="336"/>
    </location>
    <ligand>
        <name>Mg(2+)</name>
        <dbReference type="ChEBI" id="CHEBI:18420"/>
        <label>1</label>
    </ligand>
</feature>
<evidence type="ECO:0000256" key="10">
    <source>
        <dbReference type="ARBA" id="ARBA00022771"/>
    </source>
</evidence>
<proteinExistence type="inferred from homology"/>
<evidence type="ECO:0000256" key="3">
    <source>
        <dbReference type="ARBA" id="ARBA00004721"/>
    </source>
</evidence>
<sequence>MRILTWNINGIRTIPQYHPWNGLKSHNEILDHLGADIINFQEVKSTRPALPRSVAVPPSYDAFFSFPIQKSGYSGVATYTRSSTVTPLKAEEGLSYLFCSSRQLKPPLTSSERVSSPECYPDSRVAIVPGDAELSDDEQERHTTGKLLLSTELKSLDSEGRVLTLDFGMFVLINVYCPNDGSEERLPFKNDFHRVLETRIRALIEQERREVILVGDLNACAAMIDHCEGQIIVKRGIAEGKDGEEWFWEEKEGRQWLRDMLIWEEGSGRKVEGRGCLVDVVRKFHPDRKGMYTCWNTKLSARDSNYGTRIDYILVTPNLVPWVKDADIQPQVKGSDHCPVYIDLYDEIMGQDSKILQLKDVLSSGGDTPRIAAKFWDEHSGKQKLLSSFFAGSGQKAAPSVTSGSQCNLSTSAAPKPVNGASKAITTMPPSSPSASTSTSITITTNTTKTITSNDNINANTNSSLSKKRSRSPSSSTDMKKSKTSMKTSRQRTPSPPPSNKVTKKLKSGQSKLSTFFTQPSPSSDAPARADKRKAKQEPSGFSKASDGAANDPSGRQSIGKGKGKSKAPLTVEPIDVDRLSRDEDGGAEDVEMASGDTKPPDSTQIDDEDYRLALELSLSSDQTSASPSSSQRSAGEAWKTLMAPIQPPRCTFHDEPAKEFTVNKPGVNKGKKFFVCSRPVGPGYDMGRGERLREDVNPEFRCNFFKWSSDLSLAIALTLFAVYFVYKKARRSVISTLPGPPPRSFLLGNLEDVMQNDAGLTDFDWQDNYGGVVHFKGVLGSDRLLVSDPKALQHILQTTAYKWRKWSERRQISRLTSGYGLLWSDGETHKRHRKVMLPGFGTPEAKSYLPLFLSCASSVTTRWRDMLSTESSATVDVPFWISRATLDAIGLAAFDYQFGAMNNDDNELSKAYQQLVPNALALPSRTALFLMDIASFVPDRTLDWLTDYGWGRRFEAMRHATEVSSNISKRMLDEKKEHAAQGVSRKDIMSLLVKANASENPKAQLSEVEMISQMRAENPSNIILAGHETTSTTLGWTLMELAKNPKIQDRLRKEIRATERIVLERGDADFTIKDLDGLPYLGAVVKEALRMHPVVLHVFREANEDDILPLSTPLTTSTGKVMTELPLPKGTRIMVSIPAYNRNKEIFGKDAHDFNPERWLEPGCVKKSVSIGVYANLASFSAGVRSCIGWRFAVTELHAFLVELVSNFEFSPTPKFNQIRRKPCLAVLPFVEGELEKGSQLPLEIKIASRE</sequence>
<comment type="cofactor">
    <cofactor evidence="22">
        <name>Mg(2+)</name>
        <dbReference type="ChEBI" id="CHEBI:18420"/>
    </cofactor>
    <cofactor evidence="22">
        <name>Mn(2+)</name>
        <dbReference type="ChEBI" id="CHEBI:29035"/>
    </cofactor>
    <text evidence="22">Probably binds two magnesium or manganese ions per subunit.</text>
</comment>
<organism evidence="27 28">
    <name type="scientific">Moniliophthora roreri</name>
    <name type="common">Frosty pod rot fungus</name>
    <name type="synonym">Monilia roreri</name>
    <dbReference type="NCBI Taxonomy" id="221103"/>
    <lineage>
        <taxon>Eukaryota</taxon>
        <taxon>Fungi</taxon>
        <taxon>Dikarya</taxon>
        <taxon>Basidiomycota</taxon>
        <taxon>Agaricomycotina</taxon>
        <taxon>Agaricomycetes</taxon>
        <taxon>Agaricomycetidae</taxon>
        <taxon>Agaricales</taxon>
        <taxon>Marasmiineae</taxon>
        <taxon>Marasmiaceae</taxon>
        <taxon>Moniliophthora</taxon>
    </lineage>
</organism>
<dbReference type="Gene3D" id="3.60.10.10">
    <property type="entry name" value="Endonuclease/exonuclease/phosphatase"/>
    <property type="match status" value="1"/>
</dbReference>
<dbReference type="InterPro" id="IPR050121">
    <property type="entry name" value="Cytochrome_P450_monoxygenase"/>
</dbReference>
<evidence type="ECO:0000256" key="15">
    <source>
        <dbReference type="ARBA" id="ARBA00023002"/>
    </source>
</evidence>
<keyword evidence="12" id="KW-0862">Zinc</keyword>
<feature type="binding site" evidence="22">
    <location>
        <position position="7"/>
    </location>
    <ligand>
        <name>Mg(2+)</name>
        <dbReference type="ChEBI" id="CHEBI:18420"/>
        <label>1</label>
    </ligand>
</feature>
<keyword evidence="15" id="KW-0560">Oxidoreductase</keyword>
<evidence type="ECO:0000256" key="11">
    <source>
        <dbReference type="ARBA" id="ARBA00022801"/>
    </source>
</evidence>
<evidence type="ECO:0000256" key="13">
    <source>
        <dbReference type="ARBA" id="ARBA00022842"/>
    </source>
</evidence>
<evidence type="ECO:0000256" key="5">
    <source>
        <dbReference type="ARBA" id="ARBA00010617"/>
    </source>
</evidence>
<feature type="binding site" evidence="22">
    <location>
        <position position="218"/>
    </location>
    <ligand>
        <name>Mg(2+)</name>
        <dbReference type="ChEBI" id="CHEBI:18420"/>
        <label>1</label>
    </ligand>
</feature>
<comment type="pathway">
    <text evidence="3">Secondary metabolite biosynthesis; terpenoid biosynthesis.</text>
</comment>
<comment type="similarity">
    <text evidence="4">Belongs to the DNA repair enzymes AP/ExoA family.</text>
</comment>
<dbReference type="InterPro" id="IPR036396">
    <property type="entry name" value="Cyt_P450_sf"/>
</dbReference>
<dbReference type="GO" id="GO:0006281">
    <property type="term" value="P:DNA repair"/>
    <property type="evidence" value="ECO:0007669"/>
    <property type="project" value="InterPro"/>
</dbReference>
<dbReference type="GO" id="GO:0004497">
    <property type="term" value="F:monooxygenase activity"/>
    <property type="evidence" value="ECO:0007669"/>
    <property type="project" value="UniProtKB-KW"/>
</dbReference>
<dbReference type="SUPFAM" id="SSF48264">
    <property type="entry name" value="Cytochrome P450"/>
    <property type="match status" value="1"/>
</dbReference>
<dbReference type="Gene3D" id="1.10.630.10">
    <property type="entry name" value="Cytochrome P450"/>
    <property type="match status" value="1"/>
</dbReference>
<dbReference type="InterPro" id="IPR001128">
    <property type="entry name" value="Cyt_P450"/>
</dbReference>
<keyword evidence="11" id="KW-0378">Hydrolase</keyword>
<feature type="binding site" evidence="22">
    <location>
        <position position="337"/>
    </location>
    <ligand>
        <name>Mg(2+)</name>
        <dbReference type="ChEBI" id="CHEBI:18420"/>
        <label>1</label>
    </ligand>
</feature>
<evidence type="ECO:0000256" key="25">
    <source>
        <dbReference type="SAM" id="MobiDB-lite"/>
    </source>
</evidence>
<evidence type="ECO:0000259" key="26">
    <source>
        <dbReference type="PROSITE" id="PS51999"/>
    </source>
</evidence>
<dbReference type="GO" id="GO:0008270">
    <property type="term" value="F:zinc ion binding"/>
    <property type="evidence" value="ECO:0007669"/>
    <property type="project" value="UniProtKB-KW"/>
</dbReference>
<feature type="compositionally biased region" description="Polar residues" evidence="25">
    <location>
        <begin position="508"/>
        <end position="524"/>
    </location>
</feature>
<evidence type="ECO:0000256" key="22">
    <source>
        <dbReference type="PIRSR" id="PIRSR604808-2"/>
    </source>
</evidence>
<keyword evidence="17" id="KW-0503">Monooxygenase</keyword>
<dbReference type="Pfam" id="PF00067">
    <property type="entry name" value="p450"/>
    <property type="match status" value="1"/>
</dbReference>
<evidence type="ECO:0000313" key="28">
    <source>
        <dbReference type="Proteomes" id="UP000054988"/>
    </source>
</evidence>
<evidence type="ECO:0000256" key="7">
    <source>
        <dbReference type="ARBA" id="ARBA00022617"/>
    </source>
</evidence>
<reference evidence="27 28" key="1">
    <citation type="submission" date="2015-12" db="EMBL/GenBank/DDBJ databases">
        <title>Draft genome sequence of Moniliophthora roreri, the causal agent of frosty pod rot of cacao.</title>
        <authorList>
            <person name="Aime M.C."/>
            <person name="Diaz-Valderrama J.R."/>
            <person name="Kijpornyongpan T."/>
            <person name="Phillips-Mora W."/>
        </authorList>
    </citation>
    <scope>NUCLEOTIDE SEQUENCE [LARGE SCALE GENOMIC DNA]</scope>
    <source>
        <strain evidence="27 28">MCA 2952</strain>
    </source>
</reference>
<protein>
    <recommendedName>
        <fullName evidence="6">DNA-(apurinic or apyrimidinic site) endonuclease 2</fullName>
    </recommendedName>
</protein>
<keyword evidence="13 22" id="KW-0460">Magnesium</keyword>
<keyword evidence="16 20" id="KW-0408">Iron</keyword>
<evidence type="ECO:0000256" key="23">
    <source>
        <dbReference type="PIRSR" id="PIRSR604808-3"/>
    </source>
</evidence>
<dbReference type="InterPro" id="IPR005135">
    <property type="entry name" value="Endo/exonuclease/phosphatase"/>
</dbReference>
<evidence type="ECO:0000256" key="9">
    <source>
        <dbReference type="ARBA" id="ARBA00022723"/>
    </source>
</evidence>
<evidence type="ECO:0000256" key="12">
    <source>
        <dbReference type="ARBA" id="ARBA00022833"/>
    </source>
</evidence>
<dbReference type="InterPro" id="IPR004808">
    <property type="entry name" value="AP_endonuc_1"/>
</dbReference>